<keyword evidence="1" id="KW-1133">Transmembrane helix</keyword>
<gene>
    <name evidence="2" type="ORF">J3998_11390</name>
</gene>
<dbReference type="Proteomes" id="UP000664835">
    <property type="component" value="Unassembled WGS sequence"/>
</dbReference>
<comment type="caution">
    <text evidence="2">The sequence shown here is derived from an EMBL/GenBank/DDBJ whole genome shotgun (WGS) entry which is preliminary data.</text>
</comment>
<dbReference type="EMBL" id="JAGETV010000029">
    <property type="protein sequence ID" value="MBO1928179.1"/>
    <property type="molecule type" value="Genomic_DNA"/>
</dbReference>
<evidence type="ECO:0000313" key="2">
    <source>
        <dbReference type="EMBL" id="MBO1928179.1"/>
    </source>
</evidence>
<keyword evidence="1" id="KW-0472">Membrane</keyword>
<accession>A0ABS3Q8B3</accession>
<protein>
    <submittedName>
        <fullName evidence="2">Uncharacterized protein</fullName>
    </submittedName>
</protein>
<keyword evidence="1" id="KW-0812">Transmembrane</keyword>
<name>A0ABS3Q8B3_9GAMM</name>
<evidence type="ECO:0000313" key="3">
    <source>
        <dbReference type="Proteomes" id="UP000664835"/>
    </source>
</evidence>
<proteinExistence type="predicted"/>
<organism evidence="2 3">
    <name type="scientific">Thiomicrorhabdus marina</name>
    <dbReference type="NCBI Taxonomy" id="2818442"/>
    <lineage>
        <taxon>Bacteria</taxon>
        <taxon>Pseudomonadati</taxon>
        <taxon>Pseudomonadota</taxon>
        <taxon>Gammaproteobacteria</taxon>
        <taxon>Thiotrichales</taxon>
        <taxon>Piscirickettsiaceae</taxon>
        <taxon>Thiomicrorhabdus</taxon>
    </lineage>
</organism>
<feature type="transmembrane region" description="Helical" evidence="1">
    <location>
        <begin position="19"/>
        <end position="39"/>
    </location>
</feature>
<sequence length="79" mass="8910">MELGSAEHKQLLRKSIFKVAWKTASIGIFLGILLIIPSLVRENSFSAGLSYAGWAIMLGFISYALIIAWKKYQKVMKDF</sequence>
<evidence type="ECO:0000256" key="1">
    <source>
        <dbReference type="SAM" id="Phobius"/>
    </source>
</evidence>
<reference evidence="2 3" key="1">
    <citation type="submission" date="2021-03" db="EMBL/GenBank/DDBJ databases">
        <title>Thiomicrorhabdus sp.nov.,novel sulfur-oxidizing bacteria isolated from coastal sediment.</title>
        <authorList>
            <person name="Liu X."/>
        </authorList>
    </citation>
    <scope>NUCLEOTIDE SEQUENCE [LARGE SCALE GENOMIC DNA]</scope>
    <source>
        <strain evidence="2 3">6S2-11</strain>
    </source>
</reference>
<keyword evidence="3" id="KW-1185">Reference proteome</keyword>
<feature type="transmembrane region" description="Helical" evidence="1">
    <location>
        <begin position="51"/>
        <end position="69"/>
    </location>
</feature>
<dbReference type="RefSeq" id="WP_208150794.1">
    <property type="nucleotide sequence ID" value="NZ_JAGETV010000029.1"/>
</dbReference>